<dbReference type="EMBL" id="ML208342">
    <property type="protein sequence ID" value="TFK68873.1"/>
    <property type="molecule type" value="Genomic_DNA"/>
</dbReference>
<reference evidence="1 2" key="1">
    <citation type="journal article" date="2019" name="Nat. Ecol. Evol.">
        <title>Megaphylogeny resolves global patterns of mushroom evolution.</title>
        <authorList>
            <person name="Varga T."/>
            <person name="Krizsan K."/>
            <person name="Foldi C."/>
            <person name="Dima B."/>
            <person name="Sanchez-Garcia M."/>
            <person name="Sanchez-Ramirez S."/>
            <person name="Szollosi G.J."/>
            <person name="Szarkandi J.G."/>
            <person name="Papp V."/>
            <person name="Albert L."/>
            <person name="Andreopoulos W."/>
            <person name="Angelini C."/>
            <person name="Antonin V."/>
            <person name="Barry K.W."/>
            <person name="Bougher N.L."/>
            <person name="Buchanan P."/>
            <person name="Buyck B."/>
            <person name="Bense V."/>
            <person name="Catcheside P."/>
            <person name="Chovatia M."/>
            <person name="Cooper J."/>
            <person name="Damon W."/>
            <person name="Desjardin D."/>
            <person name="Finy P."/>
            <person name="Geml J."/>
            <person name="Haridas S."/>
            <person name="Hughes K."/>
            <person name="Justo A."/>
            <person name="Karasinski D."/>
            <person name="Kautmanova I."/>
            <person name="Kiss B."/>
            <person name="Kocsube S."/>
            <person name="Kotiranta H."/>
            <person name="LaButti K.M."/>
            <person name="Lechner B.E."/>
            <person name="Liimatainen K."/>
            <person name="Lipzen A."/>
            <person name="Lukacs Z."/>
            <person name="Mihaltcheva S."/>
            <person name="Morgado L.N."/>
            <person name="Niskanen T."/>
            <person name="Noordeloos M.E."/>
            <person name="Ohm R.A."/>
            <person name="Ortiz-Santana B."/>
            <person name="Ovrebo C."/>
            <person name="Racz N."/>
            <person name="Riley R."/>
            <person name="Savchenko A."/>
            <person name="Shiryaev A."/>
            <person name="Soop K."/>
            <person name="Spirin V."/>
            <person name="Szebenyi C."/>
            <person name="Tomsovsky M."/>
            <person name="Tulloss R.E."/>
            <person name="Uehling J."/>
            <person name="Grigoriev I.V."/>
            <person name="Vagvolgyi C."/>
            <person name="Papp T."/>
            <person name="Martin F.M."/>
            <person name="Miettinen O."/>
            <person name="Hibbett D.S."/>
            <person name="Nagy L.G."/>
        </authorList>
    </citation>
    <scope>NUCLEOTIDE SEQUENCE [LARGE SCALE GENOMIC DNA]</scope>
    <source>
        <strain evidence="1 2">NL-1719</strain>
    </source>
</reference>
<keyword evidence="2" id="KW-1185">Reference proteome</keyword>
<sequence length="163" mass="18790">MCGLSDYIATSLPYHVATPSQPLLHWCPGPLAFLPDNRPLYLVEAIIGKVGTLYRVRWWRWPPSTDTLEPWKLTEDEEREFVAEMGLTVDTLQWHTRPAPQGGGDDVREPRWKVGKCLKKVIGTKKVLIRWYGDLNKNSWIELNLPRMKFALIPSVKPEEVLL</sequence>
<evidence type="ECO:0000313" key="2">
    <source>
        <dbReference type="Proteomes" id="UP000308600"/>
    </source>
</evidence>
<protein>
    <submittedName>
        <fullName evidence="1">Uncharacterized protein</fullName>
    </submittedName>
</protein>
<gene>
    <name evidence="1" type="ORF">BDN72DRAFT_858098</name>
</gene>
<dbReference type="Proteomes" id="UP000308600">
    <property type="component" value="Unassembled WGS sequence"/>
</dbReference>
<proteinExistence type="predicted"/>
<organism evidence="1 2">
    <name type="scientific">Pluteus cervinus</name>
    <dbReference type="NCBI Taxonomy" id="181527"/>
    <lineage>
        <taxon>Eukaryota</taxon>
        <taxon>Fungi</taxon>
        <taxon>Dikarya</taxon>
        <taxon>Basidiomycota</taxon>
        <taxon>Agaricomycotina</taxon>
        <taxon>Agaricomycetes</taxon>
        <taxon>Agaricomycetidae</taxon>
        <taxon>Agaricales</taxon>
        <taxon>Pluteineae</taxon>
        <taxon>Pluteaceae</taxon>
        <taxon>Pluteus</taxon>
    </lineage>
</organism>
<evidence type="ECO:0000313" key="1">
    <source>
        <dbReference type="EMBL" id="TFK68873.1"/>
    </source>
</evidence>
<accession>A0ACD3ASE3</accession>
<name>A0ACD3ASE3_9AGAR</name>